<evidence type="ECO:0000313" key="9">
    <source>
        <dbReference type="EMBL" id="SDW78689.1"/>
    </source>
</evidence>
<keyword evidence="3" id="KW-1003">Cell membrane</keyword>
<gene>
    <name evidence="9" type="ORF">SAMN05421781_2381</name>
</gene>
<feature type="transmembrane region" description="Helical" evidence="8">
    <location>
        <begin position="85"/>
        <end position="103"/>
    </location>
</feature>
<dbReference type="InterPro" id="IPR045324">
    <property type="entry name" value="Small_multidrug_res"/>
</dbReference>
<organism evidence="9 10">
    <name type="scientific">Marinococcus luteus</name>
    <dbReference type="NCBI Taxonomy" id="1122204"/>
    <lineage>
        <taxon>Bacteria</taxon>
        <taxon>Bacillati</taxon>
        <taxon>Bacillota</taxon>
        <taxon>Bacilli</taxon>
        <taxon>Bacillales</taxon>
        <taxon>Bacillaceae</taxon>
        <taxon>Marinococcus</taxon>
    </lineage>
</organism>
<evidence type="ECO:0000256" key="7">
    <source>
        <dbReference type="RuleBase" id="RU003942"/>
    </source>
</evidence>
<evidence type="ECO:0000256" key="2">
    <source>
        <dbReference type="ARBA" id="ARBA00022448"/>
    </source>
</evidence>
<protein>
    <submittedName>
        <fullName evidence="9">Small multidrug resistance pump/multidrug resistance protein EbrA/multidrug resistance protein EbrB</fullName>
    </submittedName>
</protein>
<feature type="transmembrane region" description="Helical" evidence="8">
    <location>
        <begin position="27"/>
        <end position="51"/>
    </location>
</feature>
<dbReference type="PANTHER" id="PTHR30561">
    <property type="entry name" value="SMR FAMILY PROTON-DEPENDENT DRUG EFFLUX TRANSPORTER SUGE"/>
    <property type="match status" value="1"/>
</dbReference>
<dbReference type="GO" id="GO:0022857">
    <property type="term" value="F:transmembrane transporter activity"/>
    <property type="evidence" value="ECO:0007669"/>
    <property type="project" value="InterPro"/>
</dbReference>
<evidence type="ECO:0000256" key="6">
    <source>
        <dbReference type="ARBA" id="ARBA00023136"/>
    </source>
</evidence>
<comment type="similarity">
    <text evidence="7">Belongs to the drug/metabolite transporter (DMT) superfamily. Small multidrug resistance (SMR) (TC 2.A.7.1) family.</text>
</comment>
<accession>A0A1H2WF78</accession>
<sequence length="121" mass="13206">MRAVLLLFAAILFEVTASTSLKLSEGFTNLIPSLTVFIAFIGAFFFLSLALKSIPLSVAYAVWAGLGTALTAVAGILLFQESFGWMKAAGLFLVISGLILLHVKNSRRTKKSRYFHRARHA</sequence>
<feature type="transmembrane region" description="Helical" evidence="8">
    <location>
        <begin position="58"/>
        <end position="79"/>
    </location>
</feature>
<dbReference type="InterPro" id="IPR000390">
    <property type="entry name" value="Small_drug/metabolite_transptr"/>
</dbReference>
<evidence type="ECO:0000256" key="4">
    <source>
        <dbReference type="ARBA" id="ARBA00022692"/>
    </source>
</evidence>
<dbReference type="OrthoDB" id="21828at2"/>
<proteinExistence type="inferred from homology"/>
<keyword evidence="10" id="KW-1185">Reference proteome</keyword>
<keyword evidence="2" id="KW-0813">Transport</keyword>
<dbReference type="FunFam" id="1.10.3730.20:FF:000001">
    <property type="entry name" value="Quaternary ammonium compound resistance transporter SugE"/>
    <property type="match status" value="1"/>
</dbReference>
<comment type="subcellular location">
    <subcellularLocation>
        <location evidence="1 7">Cell membrane</location>
        <topology evidence="1 7">Multi-pass membrane protein</topology>
    </subcellularLocation>
</comment>
<keyword evidence="6 8" id="KW-0472">Membrane</keyword>
<dbReference type="GO" id="GO:0005886">
    <property type="term" value="C:plasma membrane"/>
    <property type="evidence" value="ECO:0007669"/>
    <property type="project" value="UniProtKB-SubCell"/>
</dbReference>
<dbReference type="PANTHER" id="PTHR30561:SF1">
    <property type="entry name" value="MULTIDRUG TRANSPORTER EMRE"/>
    <property type="match status" value="1"/>
</dbReference>
<keyword evidence="5 8" id="KW-1133">Transmembrane helix</keyword>
<dbReference type="Pfam" id="PF00893">
    <property type="entry name" value="Multi_Drug_Res"/>
    <property type="match status" value="1"/>
</dbReference>
<evidence type="ECO:0000256" key="3">
    <source>
        <dbReference type="ARBA" id="ARBA00022475"/>
    </source>
</evidence>
<name>A0A1H2WF78_9BACI</name>
<evidence type="ECO:0000256" key="1">
    <source>
        <dbReference type="ARBA" id="ARBA00004651"/>
    </source>
</evidence>
<evidence type="ECO:0000313" key="10">
    <source>
        <dbReference type="Proteomes" id="UP000199488"/>
    </source>
</evidence>
<dbReference type="InterPro" id="IPR037185">
    <property type="entry name" value="EmrE-like"/>
</dbReference>
<dbReference type="RefSeq" id="WP_091615358.1">
    <property type="nucleotide sequence ID" value="NZ_FNNC01000005.1"/>
</dbReference>
<dbReference type="EMBL" id="FNNC01000005">
    <property type="protein sequence ID" value="SDW78689.1"/>
    <property type="molecule type" value="Genomic_DNA"/>
</dbReference>
<dbReference type="SUPFAM" id="SSF103481">
    <property type="entry name" value="Multidrug resistance efflux transporter EmrE"/>
    <property type="match status" value="1"/>
</dbReference>
<dbReference type="STRING" id="1122204.SAMN05421781_2381"/>
<keyword evidence="4 7" id="KW-0812">Transmembrane</keyword>
<reference evidence="9 10" key="1">
    <citation type="submission" date="2016-10" db="EMBL/GenBank/DDBJ databases">
        <authorList>
            <person name="de Groot N.N."/>
        </authorList>
    </citation>
    <scope>NUCLEOTIDE SEQUENCE [LARGE SCALE GENOMIC DNA]</scope>
    <source>
        <strain evidence="9 10">DSM 23126</strain>
    </source>
</reference>
<evidence type="ECO:0000256" key="8">
    <source>
        <dbReference type="SAM" id="Phobius"/>
    </source>
</evidence>
<dbReference type="Proteomes" id="UP000199488">
    <property type="component" value="Unassembled WGS sequence"/>
</dbReference>
<dbReference type="Gene3D" id="1.10.3730.20">
    <property type="match status" value="1"/>
</dbReference>
<dbReference type="AlphaFoldDB" id="A0A1H2WF78"/>
<evidence type="ECO:0000256" key="5">
    <source>
        <dbReference type="ARBA" id="ARBA00022989"/>
    </source>
</evidence>